<dbReference type="InterPro" id="IPR016181">
    <property type="entry name" value="Acyl_CoA_acyltransferase"/>
</dbReference>
<reference evidence="4 6" key="1">
    <citation type="submission" date="2017-06" db="EMBL/GenBank/DDBJ databases">
        <title>Complete genome of Francisella adeliensis.</title>
        <authorList>
            <person name="Vallesi A."/>
            <person name="Sjodin A."/>
        </authorList>
    </citation>
    <scope>NUCLEOTIDE SEQUENCE [LARGE SCALE GENOMIC DNA]</scope>
    <source>
        <strain evidence="4 6">FDC440</strain>
    </source>
</reference>
<reference evidence="5 7" key="2">
    <citation type="submission" date="2019-08" db="EMBL/GenBank/DDBJ databases">
        <title>Complete genome sequences of Francisella adeliensis (FSC1325 and FSC1326).</title>
        <authorList>
            <person name="Ohrman C."/>
            <person name="Uneklint I."/>
            <person name="Vallesi A."/>
            <person name="Karlsson L."/>
            <person name="Sjodin A."/>
        </authorList>
    </citation>
    <scope>NUCLEOTIDE SEQUENCE [LARGE SCALE GENOMIC DNA]</scope>
    <source>
        <strain evidence="5 7">FSC1325</strain>
    </source>
</reference>
<dbReference type="Proteomes" id="UP000681131">
    <property type="component" value="Chromosome"/>
</dbReference>
<keyword evidence="7" id="KW-1185">Reference proteome</keyword>
<evidence type="ECO:0000256" key="2">
    <source>
        <dbReference type="ARBA" id="ARBA00023315"/>
    </source>
</evidence>
<dbReference type="GO" id="GO:0016747">
    <property type="term" value="F:acyltransferase activity, transferring groups other than amino-acyl groups"/>
    <property type="evidence" value="ECO:0007669"/>
    <property type="project" value="InterPro"/>
</dbReference>
<protein>
    <submittedName>
        <fullName evidence="4">GNAT family N-acetyltransferase</fullName>
    </submittedName>
</protein>
<dbReference type="KEGG" id="fad:CDH04_03705"/>
<evidence type="ECO:0000256" key="1">
    <source>
        <dbReference type="ARBA" id="ARBA00022679"/>
    </source>
</evidence>
<sequence length="145" mass="16667">MEVKLITRENYEELIEVWEGSVRVTHHFLPEENILELKPLILQHYFDAVELRCITKNGEIAGFVGVADANIEMLFVSPKYFRQNIGSQLVNYTINHLDASKVDVNEQNSKAIEFYEKVGFKKVGRSELDGQGNPFPLIHMEWSGI</sequence>
<evidence type="ECO:0000313" key="6">
    <source>
        <dbReference type="Proteomes" id="UP000251120"/>
    </source>
</evidence>
<dbReference type="AlphaFoldDB" id="A0A2Z4XXR7"/>
<dbReference type="EMBL" id="CP043424">
    <property type="protein sequence ID" value="QIW11801.1"/>
    <property type="molecule type" value="Genomic_DNA"/>
</dbReference>
<dbReference type="EMBL" id="CP021781">
    <property type="protein sequence ID" value="AXA33569.1"/>
    <property type="molecule type" value="Genomic_DNA"/>
</dbReference>
<evidence type="ECO:0000313" key="5">
    <source>
        <dbReference type="EMBL" id="QIW11801.1"/>
    </source>
</evidence>
<name>A0A2Z4XXR7_9GAMM</name>
<dbReference type="OrthoDB" id="9789605at2"/>
<dbReference type="Proteomes" id="UP000251120">
    <property type="component" value="Chromosome"/>
</dbReference>
<evidence type="ECO:0000313" key="4">
    <source>
        <dbReference type="EMBL" id="AXA33569.1"/>
    </source>
</evidence>
<dbReference type="InterPro" id="IPR000182">
    <property type="entry name" value="GNAT_dom"/>
</dbReference>
<evidence type="ECO:0000313" key="7">
    <source>
        <dbReference type="Proteomes" id="UP000681131"/>
    </source>
</evidence>
<dbReference type="PANTHER" id="PTHR43800">
    <property type="entry name" value="PEPTIDYL-LYSINE N-ACETYLTRANSFERASE YJAB"/>
    <property type="match status" value="1"/>
</dbReference>
<accession>A0A2Z4XXR7</accession>
<dbReference type="PANTHER" id="PTHR43800:SF1">
    <property type="entry name" value="PEPTIDYL-LYSINE N-ACETYLTRANSFERASE YJAB"/>
    <property type="match status" value="1"/>
</dbReference>
<evidence type="ECO:0000259" key="3">
    <source>
        <dbReference type="PROSITE" id="PS51186"/>
    </source>
</evidence>
<organism evidence="4 6">
    <name type="scientific">Francisella adeliensis</name>
    <dbReference type="NCBI Taxonomy" id="2007306"/>
    <lineage>
        <taxon>Bacteria</taxon>
        <taxon>Pseudomonadati</taxon>
        <taxon>Pseudomonadota</taxon>
        <taxon>Gammaproteobacteria</taxon>
        <taxon>Thiotrichales</taxon>
        <taxon>Francisellaceae</taxon>
        <taxon>Francisella</taxon>
    </lineage>
</organism>
<feature type="domain" description="N-acetyltransferase" evidence="3">
    <location>
        <begin position="1"/>
        <end position="142"/>
    </location>
</feature>
<proteinExistence type="predicted"/>
<gene>
    <name evidence="4" type="ORF">CDH04_03705</name>
    <name evidence="5" type="ORF">FZC43_03705</name>
</gene>
<keyword evidence="1 4" id="KW-0808">Transferase</keyword>
<dbReference type="PROSITE" id="PS51186">
    <property type="entry name" value="GNAT"/>
    <property type="match status" value="1"/>
</dbReference>
<dbReference type="SUPFAM" id="SSF55729">
    <property type="entry name" value="Acyl-CoA N-acyltransferases (Nat)"/>
    <property type="match status" value="1"/>
</dbReference>
<dbReference type="CDD" id="cd04301">
    <property type="entry name" value="NAT_SF"/>
    <property type="match status" value="1"/>
</dbReference>
<dbReference type="RefSeq" id="WP_112869742.1">
    <property type="nucleotide sequence ID" value="NZ_CP043425.1"/>
</dbReference>
<dbReference type="Pfam" id="PF13673">
    <property type="entry name" value="Acetyltransf_10"/>
    <property type="match status" value="1"/>
</dbReference>
<dbReference type="Gene3D" id="3.40.630.30">
    <property type="match status" value="1"/>
</dbReference>
<keyword evidence="2" id="KW-0012">Acyltransferase</keyword>